<feature type="domain" description="Cobalamin-independent methionine synthase MetE C-terminal/archaeal" evidence="4">
    <location>
        <begin position="6"/>
        <end position="334"/>
    </location>
</feature>
<dbReference type="OrthoDB" id="244285at2"/>
<dbReference type="Proteomes" id="UP000294664">
    <property type="component" value="Unassembled WGS sequence"/>
</dbReference>
<dbReference type="AlphaFoldDB" id="A0A4R3LZX2"/>
<dbReference type="Gene3D" id="3.20.20.210">
    <property type="match status" value="1"/>
</dbReference>
<keyword evidence="3" id="KW-0862">Zinc</keyword>
<reference evidence="5 6" key="1">
    <citation type="submission" date="2019-03" db="EMBL/GenBank/DDBJ databases">
        <title>Genomic Encyclopedia of Type Strains, Phase IV (KMG-IV): sequencing the most valuable type-strain genomes for metagenomic binning, comparative biology and taxonomic classification.</title>
        <authorList>
            <person name="Goeker M."/>
        </authorList>
    </citation>
    <scope>NUCLEOTIDE SEQUENCE [LARGE SCALE GENOMIC DNA]</scope>
    <source>
        <strain evidence="5 6">DSM 9035</strain>
    </source>
</reference>
<accession>A0A4R3LZX2</accession>
<dbReference type="GO" id="GO:0009086">
    <property type="term" value="P:methionine biosynthetic process"/>
    <property type="evidence" value="ECO:0007669"/>
    <property type="project" value="InterPro"/>
</dbReference>
<dbReference type="InterPro" id="IPR002629">
    <property type="entry name" value="Met_Synth_C/arc"/>
</dbReference>
<dbReference type="Pfam" id="PF01717">
    <property type="entry name" value="Meth_synt_2"/>
    <property type="match status" value="1"/>
</dbReference>
<evidence type="ECO:0000256" key="3">
    <source>
        <dbReference type="ARBA" id="ARBA00022833"/>
    </source>
</evidence>
<dbReference type="GO" id="GO:0003871">
    <property type="term" value="F:5-methyltetrahydropteroyltriglutamate-homocysteine S-methyltransferase activity"/>
    <property type="evidence" value="ECO:0007669"/>
    <property type="project" value="InterPro"/>
</dbReference>
<evidence type="ECO:0000313" key="5">
    <source>
        <dbReference type="EMBL" id="TCT05459.1"/>
    </source>
</evidence>
<dbReference type="InterPro" id="IPR038071">
    <property type="entry name" value="UROD/MetE-like_sf"/>
</dbReference>
<dbReference type="RefSeq" id="WP_132030813.1">
    <property type="nucleotide sequence ID" value="NZ_SMAI01000004.1"/>
</dbReference>
<keyword evidence="2" id="KW-0479">Metal-binding</keyword>
<evidence type="ECO:0000259" key="4">
    <source>
        <dbReference type="Pfam" id="PF01717"/>
    </source>
</evidence>
<dbReference type="SUPFAM" id="SSF51726">
    <property type="entry name" value="UROD/MetE-like"/>
    <property type="match status" value="1"/>
</dbReference>
<dbReference type="EMBL" id="SMAI01000004">
    <property type="protein sequence ID" value="TCT05459.1"/>
    <property type="molecule type" value="Genomic_DNA"/>
</dbReference>
<name>A0A4R3LZX2_9HYPH</name>
<keyword evidence="5" id="KW-0808">Transferase</keyword>
<organism evidence="5 6">
    <name type="scientific">Aquabacter spiritensis</name>
    <dbReference type="NCBI Taxonomy" id="933073"/>
    <lineage>
        <taxon>Bacteria</taxon>
        <taxon>Pseudomonadati</taxon>
        <taxon>Pseudomonadota</taxon>
        <taxon>Alphaproteobacteria</taxon>
        <taxon>Hyphomicrobiales</taxon>
        <taxon>Xanthobacteraceae</taxon>
        <taxon>Aquabacter</taxon>
    </lineage>
</organism>
<keyword evidence="6" id="KW-1185">Reference proteome</keyword>
<gene>
    <name evidence="5" type="ORF">EDC64_10415</name>
</gene>
<comment type="cofactor">
    <cofactor evidence="1">
        <name>Zn(2+)</name>
        <dbReference type="ChEBI" id="CHEBI:29105"/>
    </cofactor>
</comment>
<evidence type="ECO:0000256" key="2">
    <source>
        <dbReference type="ARBA" id="ARBA00022723"/>
    </source>
</evidence>
<evidence type="ECO:0000256" key="1">
    <source>
        <dbReference type="ARBA" id="ARBA00001947"/>
    </source>
</evidence>
<keyword evidence="5" id="KW-0489">Methyltransferase</keyword>
<dbReference type="GO" id="GO:0008270">
    <property type="term" value="F:zinc ion binding"/>
    <property type="evidence" value="ECO:0007669"/>
    <property type="project" value="InterPro"/>
</dbReference>
<protein>
    <submittedName>
        <fullName evidence="5">5-methyltetrahydropteroyltriglutamate--homocysteine methyltransferase</fullName>
    </submittedName>
</protein>
<evidence type="ECO:0000313" key="6">
    <source>
        <dbReference type="Proteomes" id="UP000294664"/>
    </source>
</evidence>
<proteinExistence type="predicted"/>
<sequence length="342" mass="38044">MAQILNTTVVGSYPQPDWLVDRDMLKSHTVPRVRMRDVWRVPEPFLEQAQDDATILAIRDMEQAGIDIISDGEIRRESYSNRFATVLEGIDIDAPFELRQKDGLVSYLPRIVGKIRRTGPVEVRDLEFLRANTDRKIKITLPGPFTMSKQAHNAYYTDQEEMLMDFAAAVNAEARDLAAAGADVIQLDEPWLRHDVEAAERYAVPVLNRALEGIEATTALHLCFGYAHIVKGKPSGYTFLPQLADTVADQISIEAAQPKIDLGVLRELAPKTMIVGVLDLGDPGVESPEIVAERIRAALRFITPDRLIPAPDCGMKYLPRETAYGKLKALAEGAARVRAELM</sequence>
<comment type="caution">
    <text evidence="5">The sequence shown here is derived from an EMBL/GenBank/DDBJ whole genome shotgun (WGS) entry which is preliminary data.</text>
</comment>
<dbReference type="PANTHER" id="PTHR30519">
    <property type="entry name" value="5-METHYLTETRAHYDROPTEROYLTRIGLUTAMATE--HOMOCYSTEINE METHYLTRANSFERASE"/>
    <property type="match status" value="1"/>
</dbReference>
<dbReference type="GO" id="GO:0032259">
    <property type="term" value="P:methylation"/>
    <property type="evidence" value="ECO:0007669"/>
    <property type="project" value="UniProtKB-KW"/>
</dbReference>
<dbReference type="CDD" id="cd03311">
    <property type="entry name" value="CIMS_C_terminal_like"/>
    <property type="match status" value="1"/>
</dbReference>